<name>A0A6C0JGI0_9ZZZZ</name>
<dbReference type="NCBIfam" id="NF033632">
    <property type="entry name" value="SLATT_4"/>
    <property type="match status" value="1"/>
</dbReference>
<accession>A0A6C0JGI0</accession>
<sequence>METESNAVSSERAEITSFVQHDGWSEHQEEIFTEWADKAMIYRWLHTRSHRIFSRRNTWFTIPVIIMSTVSGTANFAQERFPEEHKLLAQMVIGSINIIAGIITTIQQFLKISELNESHRVSAISWGKFCQNIKIELTKHPKDRESPLVMLKYYKDEFDRLMEISPNIDDTVVEEFKKKFSNEKNKKLLDENADNIAQKYSEDLMEYMSSLDDDELDKSIVQKDLAKRFNNYQMDVQKMTRAKAKNNYKYLKKPDICDELTSTSEMKRPWYTVNKDSVTQDTTSPNTSEMELLESFDQERKKYETAFIDFKNTYYEISDRYPFDTEVFDNLNQEIPHHMIEEFINADTDINRV</sequence>
<evidence type="ECO:0008006" key="2">
    <source>
        <dbReference type="Google" id="ProtNLM"/>
    </source>
</evidence>
<proteinExistence type="predicted"/>
<organism evidence="1">
    <name type="scientific">viral metagenome</name>
    <dbReference type="NCBI Taxonomy" id="1070528"/>
    <lineage>
        <taxon>unclassified sequences</taxon>
        <taxon>metagenomes</taxon>
        <taxon>organismal metagenomes</taxon>
    </lineage>
</organism>
<dbReference type="EMBL" id="MN740362">
    <property type="protein sequence ID" value="QHU02764.1"/>
    <property type="molecule type" value="Genomic_DNA"/>
</dbReference>
<reference evidence="1" key="1">
    <citation type="journal article" date="2020" name="Nature">
        <title>Giant virus diversity and host interactions through global metagenomics.</title>
        <authorList>
            <person name="Schulz F."/>
            <person name="Roux S."/>
            <person name="Paez-Espino D."/>
            <person name="Jungbluth S."/>
            <person name="Walsh D.A."/>
            <person name="Denef V.J."/>
            <person name="McMahon K.D."/>
            <person name="Konstantinidis K.T."/>
            <person name="Eloe-Fadrosh E.A."/>
            <person name="Kyrpides N.C."/>
            <person name="Woyke T."/>
        </authorList>
    </citation>
    <scope>NUCLEOTIDE SEQUENCE</scope>
    <source>
        <strain evidence="1">GVMAG-M-3300025880-76</strain>
    </source>
</reference>
<protein>
    <recommendedName>
        <fullName evidence="2">SMODS and SLOG-associating 2TM effector domain-containing protein</fullName>
    </recommendedName>
</protein>
<dbReference type="AlphaFoldDB" id="A0A6C0JGI0"/>
<evidence type="ECO:0000313" key="1">
    <source>
        <dbReference type="EMBL" id="QHU02764.1"/>
    </source>
</evidence>